<accession>A0A2P1ELE2</accession>
<organism evidence="1 2">
    <name type="scientific">Moumouvirus australiensis</name>
    <dbReference type="NCBI Taxonomy" id="2109587"/>
    <lineage>
        <taxon>Viruses</taxon>
        <taxon>Varidnaviria</taxon>
        <taxon>Bamfordvirae</taxon>
        <taxon>Nucleocytoviricota</taxon>
        <taxon>Megaviricetes</taxon>
        <taxon>Imitervirales</taxon>
        <taxon>Mimiviridae</taxon>
        <taxon>Megamimivirinae</taxon>
        <taxon>Moumouvirus</taxon>
        <taxon>Moumouvirus australiense</taxon>
    </lineage>
</organism>
<dbReference type="EMBL" id="MG807320">
    <property type="protein sequence ID" value="AVL94711.1"/>
    <property type="molecule type" value="Genomic_DNA"/>
</dbReference>
<protein>
    <submittedName>
        <fullName evidence="1">Uncharacterized protein</fullName>
    </submittedName>
</protein>
<proteinExistence type="predicted"/>
<evidence type="ECO:0000313" key="1">
    <source>
        <dbReference type="EMBL" id="AVL94711.1"/>
    </source>
</evidence>
<evidence type="ECO:0000313" key="2">
    <source>
        <dbReference type="Proteomes" id="UP000289600"/>
    </source>
</evidence>
<name>A0A2P1ELE2_9VIRU</name>
<keyword evidence="2" id="KW-1185">Reference proteome</keyword>
<sequence length="75" mass="9109">MDNINDSEYRRQLDIQYQKQKAIDNIINMYNEVIINFKNGNLPVYDSNLFKFLSQEKFIFWVIQNNSNLKNLFEI</sequence>
<gene>
    <name evidence="1" type="ORF">mc_325</name>
</gene>
<reference evidence="2" key="1">
    <citation type="submission" date="2018-01" db="EMBL/GenBank/DDBJ databases">
        <title>Testimony of 'menage a trois' revealed by the proteome of Megavirus virophage.</title>
        <authorList>
            <person name="Jeudy S."/>
            <person name="Bertaux L."/>
            <person name="Alempic J.-M."/>
            <person name="Lartigue A."/>
            <person name="Legendre M."/>
            <person name="Philippe N."/>
            <person name="Beucher L."/>
            <person name="Biondi E."/>
            <person name="Juul S."/>
            <person name="Turner D."/>
            <person name="Coute Y."/>
            <person name="Claverie J.-M."/>
            <person name="Abergel C."/>
        </authorList>
    </citation>
    <scope>NUCLEOTIDE SEQUENCE [LARGE SCALE GENOMIC DNA]</scope>
</reference>
<dbReference type="Proteomes" id="UP000289600">
    <property type="component" value="Segment"/>
</dbReference>